<dbReference type="PANTHER" id="PTHR30024">
    <property type="entry name" value="ALIPHATIC SULFONATES-BINDING PROTEIN-RELATED"/>
    <property type="match status" value="1"/>
</dbReference>
<dbReference type="Pfam" id="PF09084">
    <property type="entry name" value="NMT1"/>
    <property type="match status" value="1"/>
</dbReference>
<accession>A0A0S2JZ81</accession>
<dbReference type="EMBL" id="CP013187">
    <property type="protein sequence ID" value="ALO41337.1"/>
    <property type="molecule type" value="Genomic_DNA"/>
</dbReference>
<sequence>MWQLSKKIMLFIFILFLVSCKNDPPHTLRIAINPWPGYEVLHLAKEKGFFKQAGLNVELIRVASLADTQRVYLNNKVDGLTSTLIEAIQIQSFAVRPLTIALITDYSLGGDAIIAHKSIANMAALKGKTVGTEVSSLGIYVLQRGLQKHKLSLNDVTIKNVEQMSGIKEMNKGEISAYVTYPPISTELLKNPNYHVIFDSGQIPKEVVDIVSISQSYLKKHPETLEKLWQVWQLSYEFIQTHPDEAMTKMAKLEGLDIDEFAKAFSGLEMQTGDAQSELINHQFLKNVTKQVCETLWSIKSIDEPCGFVSSMFFNQLKQNK</sequence>
<dbReference type="SUPFAM" id="SSF53850">
    <property type="entry name" value="Periplasmic binding protein-like II"/>
    <property type="match status" value="1"/>
</dbReference>
<keyword evidence="3" id="KW-0732">Signal</keyword>
<evidence type="ECO:0000313" key="6">
    <source>
        <dbReference type="Proteomes" id="UP000061457"/>
    </source>
</evidence>
<dbReference type="KEGG" id="pphe:PP2015_818"/>
<comment type="similarity">
    <text evidence="2">Belongs to the bacterial solute-binding protein SsuA/TauA family.</text>
</comment>
<organism evidence="5 6">
    <name type="scientific">Pseudoalteromonas phenolica</name>
    <dbReference type="NCBI Taxonomy" id="161398"/>
    <lineage>
        <taxon>Bacteria</taxon>
        <taxon>Pseudomonadati</taxon>
        <taxon>Pseudomonadota</taxon>
        <taxon>Gammaproteobacteria</taxon>
        <taxon>Alteromonadales</taxon>
        <taxon>Pseudoalteromonadaceae</taxon>
        <taxon>Pseudoalteromonas</taxon>
    </lineage>
</organism>
<name>A0A0S2JZ81_9GAMM</name>
<dbReference type="PROSITE" id="PS51257">
    <property type="entry name" value="PROKAR_LIPOPROTEIN"/>
    <property type="match status" value="1"/>
</dbReference>
<evidence type="ECO:0000259" key="4">
    <source>
        <dbReference type="Pfam" id="PF09084"/>
    </source>
</evidence>
<dbReference type="PANTHER" id="PTHR30024:SF47">
    <property type="entry name" value="TAURINE-BINDING PERIPLASMIC PROTEIN"/>
    <property type="match status" value="1"/>
</dbReference>
<dbReference type="PATRIC" id="fig|161398.10.peg.831"/>
<evidence type="ECO:0000256" key="1">
    <source>
        <dbReference type="ARBA" id="ARBA00004418"/>
    </source>
</evidence>
<dbReference type="Gene3D" id="3.40.190.10">
    <property type="entry name" value="Periplasmic binding protein-like II"/>
    <property type="match status" value="2"/>
</dbReference>
<keyword evidence="6" id="KW-1185">Reference proteome</keyword>
<dbReference type="InterPro" id="IPR015168">
    <property type="entry name" value="SsuA/THI5"/>
</dbReference>
<dbReference type="Proteomes" id="UP000061457">
    <property type="component" value="Chromosome I"/>
</dbReference>
<evidence type="ECO:0000313" key="5">
    <source>
        <dbReference type="EMBL" id="ALO41337.1"/>
    </source>
</evidence>
<comment type="subcellular location">
    <subcellularLocation>
        <location evidence="1">Periplasm</location>
    </subcellularLocation>
</comment>
<proteinExistence type="inferred from homology"/>
<dbReference type="GO" id="GO:0042597">
    <property type="term" value="C:periplasmic space"/>
    <property type="evidence" value="ECO:0007669"/>
    <property type="project" value="UniProtKB-SubCell"/>
</dbReference>
<feature type="domain" description="SsuA/THI5-like" evidence="4">
    <location>
        <begin position="41"/>
        <end position="246"/>
    </location>
</feature>
<dbReference type="AlphaFoldDB" id="A0A0S2JZ81"/>
<reference evidence="5 6" key="1">
    <citation type="submission" date="2015-11" db="EMBL/GenBank/DDBJ databases">
        <authorList>
            <person name="Zhang Y."/>
            <person name="Guo Z."/>
        </authorList>
    </citation>
    <scope>NUCLEOTIDE SEQUENCE [LARGE SCALE GENOMIC DNA]</scope>
    <source>
        <strain evidence="5 6">KCTC 12086</strain>
    </source>
</reference>
<gene>
    <name evidence="5" type="ORF">PP2015_818</name>
</gene>
<evidence type="ECO:0000256" key="2">
    <source>
        <dbReference type="ARBA" id="ARBA00010742"/>
    </source>
</evidence>
<protein>
    <submittedName>
        <fullName evidence="5">Urea carboxylase-related ABC transporter,periplasmic substrate-binding protein</fullName>
    </submittedName>
</protein>
<dbReference type="STRING" id="161398.PP2015_818"/>
<evidence type="ECO:0000256" key="3">
    <source>
        <dbReference type="ARBA" id="ARBA00022729"/>
    </source>
</evidence>